<name>A0A3G9JJS2_MICVR</name>
<dbReference type="Pfam" id="PF03235">
    <property type="entry name" value="GmrSD_N"/>
    <property type="match status" value="1"/>
</dbReference>
<sequence length="145" mass="16548">MKIEPTYTSIGALFKRQSTFFIPKYQRAYAWESESVSDFIKDLLNCFEKRKQNSPTSHFFGGILSVKHPVVGAFDQHKYEIIDGQQRIATFALLVACMIKTYRNLQSEAQQSAGGEQVKAEEQINYLTKASIGYGIEKRVGKRQK</sequence>
<evidence type="ECO:0000259" key="1">
    <source>
        <dbReference type="Pfam" id="PF03235"/>
    </source>
</evidence>
<dbReference type="InterPro" id="IPR004919">
    <property type="entry name" value="GmrSD_N"/>
</dbReference>
<dbReference type="KEGG" id="mvz:myaer102_27440"/>
<evidence type="ECO:0000313" key="3">
    <source>
        <dbReference type="Proteomes" id="UP000278152"/>
    </source>
</evidence>
<dbReference type="PANTHER" id="PTHR35149">
    <property type="entry name" value="SLL5132 PROTEIN"/>
    <property type="match status" value="1"/>
</dbReference>
<organism evidence="2 3">
    <name type="scientific">Microcystis viridis NIES-102</name>
    <dbReference type="NCBI Taxonomy" id="213615"/>
    <lineage>
        <taxon>Bacteria</taxon>
        <taxon>Bacillati</taxon>
        <taxon>Cyanobacteriota</taxon>
        <taxon>Cyanophyceae</taxon>
        <taxon>Oscillatoriophycideae</taxon>
        <taxon>Chroococcales</taxon>
        <taxon>Microcystaceae</taxon>
        <taxon>Microcystis</taxon>
    </lineage>
</organism>
<dbReference type="PANTHER" id="PTHR35149:SF2">
    <property type="entry name" value="DUF262 DOMAIN-CONTAINING PROTEIN"/>
    <property type="match status" value="1"/>
</dbReference>
<evidence type="ECO:0000313" key="2">
    <source>
        <dbReference type="EMBL" id="BBH40192.1"/>
    </source>
</evidence>
<dbReference type="EMBL" id="AP019314">
    <property type="protein sequence ID" value="BBH40192.1"/>
    <property type="molecule type" value="Genomic_DNA"/>
</dbReference>
<dbReference type="RefSeq" id="WP_125731002.1">
    <property type="nucleotide sequence ID" value="NZ_AP019314.1"/>
</dbReference>
<accession>A0A3G9JJS2</accession>
<gene>
    <name evidence="2" type="ORF">myaer102_27440</name>
</gene>
<reference evidence="2 3" key="1">
    <citation type="submission" date="2018-11" db="EMBL/GenBank/DDBJ databases">
        <title>Complete genome sequence of Microcystis aeruginosa NIES-102.</title>
        <authorList>
            <person name="Yamaguchi H."/>
            <person name="Suzuki S."/>
            <person name="Kawachi M."/>
        </authorList>
    </citation>
    <scope>NUCLEOTIDE SEQUENCE [LARGE SCALE GENOMIC DNA]</scope>
    <source>
        <strain evidence="2 3">NIES-102</strain>
    </source>
</reference>
<feature type="domain" description="GmrSD restriction endonucleases N-terminal" evidence="1">
    <location>
        <begin position="11"/>
        <end position="115"/>
    </location>
</feature>
<proteinExistence type="predicted"/>
<dbReference type="Proteomes" id="UP000278152">
    <property type="component" value="Chromosome"/>
</dbReference>
<protein>
    <recommendedName>
        <fullName evidence="1">GmrSD restriction endonucleases N-terminal domain-containing protein</fullName>
    </recommendedName>
</protein>
<dbReference type="AlphaFoldDB" id="A0A3G9JJS2"/>